<dbReference type="AlphaFoldDB" id="A0A9P4WP31"/>
<feature type="region of interest" description="Disordered" evidence="1">
    <location>
        <begin position="1"/>
        <end position="26"/>
    </location>
</feature>
<keyword evidence="3" id="KW-1185">Reference proteome</keyword>
<dbReference type="Proteomes" id="UP000758155">
    <property type="component" value="Unassembled WGS sequence"/>
</dbReference>
<organism evidence="2 3">
    <name type="scientific">Didymella heteroderae</name>
    <dbReference type="NCBI Taxonomy" id="1769908"/>
    <lineage>
        <taxon>Eukaryota</taxon>
        <taxon>Fungi</taxon>
        <taxon>Dikarya</taxon>
        <taxon>Ascomycota</taxon>
        <taxon>Pezizomycotina</taxon>
        <taxon>Dothideomycetes</taxon>
        <taxon>Pleosporomycetidae</taxon>
        <taxon>Pleosporales</taxon>
        <taxon>Pleosporineae</taxon>
        <taxon>Didymellaceae</taxon>
        <taxon>Didymella</taxon>
    </lineage>
</organism>
<sequence length="237" mass="25898">MARRSAHSAVQSALSQSSTSDDGDESQRVIALDSLLQTPKTNHKELQDFKAKVAADRQELKTLLGQCVRRAEQASVRRHHKLTEAILGALQTPNRPVQGTPPTFGESKIVRNAVLKSVASVLTASRELVHEYDRLDKMVVGIREAEPEGVAESWAEEVNRTAKLLKIGAETATKHVQKVLGADVEGGDTKGSTLVEDGETMEALERMELNCELHKGLVYAERGIKKMIKGLSEPEQG</sequence>
<dbReference type="EMBL" id="SWKV01000040">
    <property type="protein sequence ID" value="KAF3037781.1"/>
    <property type="molecule type" value="Genomic_DNA"/>
</dbReference>
<comment type="caution">
    <text evidence="2">The sequence shown here is derived from an EMBL/GenBank/DDBJ whole genome shotgun (WGS) entry which is preliminary data.</text>
</comment>
<protein>
    <submittedName>
        <fullName evidence="2">Uncharacterized protein</fullName>
    </submittedName>
</protein>
<evidence type="ECO:0000256" key="1">
    <source>
        <dbReference type="SAM" id="MobiDB-lite"/>
    </source>
</evidence>
<evidence type="ECO:0000313" key="2">
    <source>
        <dbReference type="EMBL" id="KAF3037781.1"/>
    </source>
</evidence>
<dbReference type="OrthoDB" id="3934814at2759"/>
<gene>
    <name evidence="2" type="ORF">E8E12_003608</name>
</gene>
<proteinExistence type="predicted"/>
<accession>A0A9P4WP31</accession>
<evidence type="ECO:0000313" key="3">
    <source>
        <dbReference type="Proteomes" id="UP000758155"/>
    </source>
</evidence>
<name>A0A9P4WP31_9PLEO</name>
<feature type="compositionally biased region" description="Polar residues" evidence="1">
    <location>
        <begin position="8"/>
        <end position="20"/>
    </location>
</feature>
<reference evidence="2" key="1">
    <citation type="submission" date="2019-04" db="EMBL/GenBank/DDBJ databases">
        <title>Sequencing of skin fungus with MAO and IRED activity.</title>
        <authorList>
            <person name="Marsaioli A.J."/>
            <person name="Bonatto J.M.C."/>
            <person name="Reis Junior O."/>
        </authorList>
    </citation>
    <scope>NUCLEOTIDE SEQUENCE</scope>
    <source>
        <strain evidence="2">28M1</strain>
    </source>
</reference>